<proteinExistence type="predicted"/>
<evidence type="ECO:0000313" key="1">
    <source>
        <dbReference type="EMBL" id="CDL85076.1"/>
    </source>
</evidence>
<reference evidence="1" key="1">
    <citation type="submission" date="2013-11" db="EMBL/GenBank/DDBJ databases">
        <title>Draft genome sequence and annotation of the entomopathogenic bacteria, Xenorhabdus cabanillasi strain JM26 and Xenorhabdus szentirmai strain DSM 16338.</title>
        <authorList>
            <person name="Gualtieri M."/>
            <person name="Ogier J.C."/>
            <person name="Pages S."/>
            <person name="Givaudan A."/>
            <person name="Gaudriault S."/>
        </authorList>
    </citation>
    <scope>NUCLEOTIDE SEQUENCE [LARGE SCALE GENOMIC DNA]</scope>
    <source>
        <strain evidence="1">DSM 16338</strain>
    </source>
</reference>
<name>W1J5E6_9GAMM</name>
<dbReference type="AlphaFoldDB" id="W1J5E6"/>
<protein>
    <submittedName>
        <fullName evidence="1">Uncharacterized protein</fullName>
    </submittedName>
</protein>
<organism evidence="1 2">
    <name type="scientific">Xenorhabdus szentirmaii DSM 16338</name>
    <dbReference type="NCBI Taxonomy" id="1427518"/>
    <lineage>
        <taxon>Bacteria</taxon>
        <taxon>Pseudomonadati</taxon>
        <taxon>Pseudomonadota</taxon>
        <taxon>Gammaproteobacteria</taxon>
        <taxon>Enterobacterales</taxon>
        <taxon>Morganellaceae</taxon>
        <taxon>Xenorhabdus</taxon>
    </lineage>
</organism>
<evidence type="ECO:0000313" key="2">
    <source>
        <dbReference type="Proteomes" id="UP000019202"/>
    </source>
</evidence>
<accession>W1J5E6</accession>
<dbReference type="EMBL" id="CBXF010000121">
    <property type="protein sequence ID" value="CDL85076.1"/>
    <property type="molecule type" value="Genomic_DNA"/>
</dbReference>
<dbReference type="Proteomes" id="UP000019202">
    <property type="component" value="Unassembled WGS sequence"/>
</dbReference>
<gene>
    <name evidence="1" type="ORF">XSR1_60120</name>
</gene>
<keyword evidence="2" id="KW-1185">Reference proteome</keyword>
<comment type="caution">
    <text evidence="1">The sequence shown here is derived from an EMBL/GenBank/DDBJ whole genome shotgun (WGS) entry which is preliminary data.</text>
</comment>
<sequence>MLGNSRNSPFSIKIMGPQMAISKQGAEYFKDSLIILGSFTGILGSRKT</sequence>